<evidence type="ECO:0000256" key="1">
    <source>
        <dbReference type="SAM" id="SignalP"/>
    </source>
</evidence>
<evidence type="ECO:0000313" key="2">
    <source>
        <dbReference type="EMBL" id="MCF2564540.1"/>
    </source>
</evidence>
<comment type="caution">
    <text evidence="2">The sequence shown here is derived from an EMBL/GenBank/DDBJ whole genome shotgun (WGS) entry which is preliminary data.</text>
</comment>
<dbReference type="EMBL" id="JADYTN010000027">
    <property type="protein sequence ID" value="MCF2564540.1"/>
    <property type="molecule type" value="Genomic_DNA"/>
</dbReference>
<accession>A0ABS9CHG1</accession>
<organism evidence="2 3">
    <name type="scientific">Xylanibacter brevis</name>
    <dbReference type="NCBI Taxonomy" id="83231"/>
    <lineage>
        <taxon>Bacteria</taxon>
        <taxon>Pseudomonadati</taxon>
        <taxon>Bacteroidota</taxon>
        <taxon>Bacteroidia</taxon>
        <taxon>Bacteroidales</taxon>
        <taxon>Prevotellaceae</taxon>
        <taxon>Xylanibacter</taxon>
    </lineage>
</organism>
<reference evidence="2 3" key="1">
    <citation type="submission" date="2020-12" db="EMBL/GenBank/DDBJ databases">
        <title>Whole genome sequences of gut porcine anaerobes.</title>
        <authorList>
            <person name="Kubasova T."/>
            <person name="Jahodarova E."/>
            <person name="Rychlik I."/>
        </authorList>
    </citation>
    <scope>NUCLEOTIDE SEQUENCE [LARGE SCALE GENOMIC DNA]</scope>
    <source>
        <strain evidence="2 3">An925</strain>
    </source>
</reference>
<dbReference type="Proteomes" id="UP001200470">
    <property type="component" value="Unassembled WGS sequence"/>
</dbReference>
<proteinExistence type="predicted"/>
<keyword evidence="1" id="KW-0732">Signal</keyword>
<keyword evidence="3" id="KW-1185">Reference proteome</keyword>
<dbReference type="RefSeq" id="WP_094390018.1">
    <property type="nucleotide sequence ID" value="NZ_JADYTN010000027.1"/>
</dbReference>
<name>A0ABS9CHG1_9BACT</name>
<feature type="chain" id="PRO_5046662025" evidence="1">
    <location>
        <begin position="20"/>
        <end position="141"/>
    </location>
</feature>
<gene>
    <name evidence="2" type="ORF">I6E12_10510</name>
</gene>
<protein>
    <submittedName>
        <fullName evidence="2">Uncharacterized protein</fullName>
    </submittedName>
</protein>
<feature type="signal peptide" evidence="1">
    <location>
        <begin position="1"/>
        <end position="19"/>
    </location>
</feature>
<evidence type="ECO:0000313" key="3">
    <source>
        <dbReference type="Proteomes" id="UP001200470"/>
    </source>
</evidence>
<sequence>MKRKLFIIIFTAIFATVGAQQSQGTFSGYLTNEEYDVYLRIDFQNQNVIIPGQEIYGELPGYLGKKHNSFCWPITSVKKKGSREIVMTMVNDFGSEDLTATLTLQSDSTYLLKQTSGSTLKIPKNGKWQKLPKMLIFTKGH</sequence>